<dbReference type="RefSeq" id="WP_386075052.1">
    <property type="nucleotide sequence ID" value="NZ_JBHTJT010000023.1"/>
</dbReference>
<dbReference type="InterPro" id="IPR023801">
    <property type="entry name" value="His_deacetylse_dom"/>
</dbReference>
<accession>A0ABW3IR18</accession>
<dbReference type="Proteomes" id="UP001597108">
    <property type="component" value="Unassembled WGS sequence"/>
</dbReference>
<dbReference type="EMBL" id="JBHTJT010000023">
    <property type="protein sequence ID" value="MFD0980573.1"/>
    <property type="molecule type" value="Genomic_DNA"/>
</dbReference>
<evidence type="ECO:0000313" key="4">
    <source>
        <dbReference type="Proteomes" id="UP001597108"/>
    </source>
</evidence>
<dbReference type="InterPro" id="IPR037138">
    <property type="entry name" value="His_deacetylse_dom_sf"/>
</dbReference>
<evidence type="ECO:0000313" key="3">
    <source>
        <dbReference type="EMBL" id="MFD0980573.1"/>
    </source>
</evidence>
<name>A0ABW3IR18_9RHOB</name>
<feature type="domain" description="Histone deacetylase" evidence="2">
    <location>
        <begin position="20"/>
        <end position="306"/>
    </location>
</feature>
<protein>
    <submittedName>
        <fullName evidence="3">Histone deacetylase family protein</fullName>
    </submittedName>
</protein>
<keyword evidence="4" id="KW-1185">Reference proteome</keyword>
<proteinExistence type="inferred from homology"/>
<gene>
    <name evidence="3" type="ORF">ACFQ2S_13020</name>
</gene>
<comment type="caution">
    <text evidence="3">The sequence shown here is derived from an EMBL/GenBank/DDBJ whole genome shotgun (WGS) entry which is preliminary data.</text>
</comment>
<dbReference type="PRINTS" id="PR01270">
    <property type="entry name" value="HDASUPER"/>
</dbReference>
<dbReference type="CDD" id="cd11599">
    <property type="entry name" value="HDAC_classII_2"/>
    <property type="match status" value="1"/>
</dbReference>
<organism evidence="3 4">
    <name type="scientific">Tropicimonas aquimaris</name>
    <dbReference type="NCBI Taxonomy" id="914152"/>
    <lineage>
        <taxon>Bacteria</taxon>
        <taxon>Pseudomonadati</taxon>
        <taxon>Pseudomonadota</taxon>
        <taxon>Alphaproteobacteria</taxon>
        <taxon>Rhodobacterales</taxon>
        <taxon>Roseobacteraceae</taxon>
        <taxon>Tropicimonas</taxon>
    </lineage>
</organism>
<dbReference type="PANTHER" id="PTHR10625">
    <property type="entry name" value="HISTONE DEACETYLASE HDAC1-RELATED"/>
    <property type="match status" value="1"/>
</dbReference>
<dbReference type="SUPFAM" id="SSF52768">
    <property type="entry name" value="Arginase/deacetylase"/>
    <property type="match status" value="1"/>
</dbReference>
<dbReference type="InterPro" id="IPR023696">
    <property type="entry name" value="Ureohydrolase_dom_sf"/>
</dbReference>
<dbReference type="Gene3D" id="3.40.800.20">
    <property type="entry name" value="Histone deacetylase domain"/>
    <property type="match status" value="1"/>
</dbReference>
<dbReference type="Pfam" id="PF00850">
    <property type="entry name" value="Hist_deacetyl"/>
    <property type="match status" value="1"/>
</dbReference>
<sequence>MTTALFTHPDCLGHVTPEGHPERVARLESVLAALNGPEFDALDRRDAPLAERSEILRAHPEAQVAFIETSIPAEGWVSLDADTHVMAGSLTAALRAAGANVAAVDAVLAGEVTNAFCAIRPPGHHAERTMAMGFCLFDSIAIAAKRALDHHGLTRVAIVDFDVHHGNGTQDILWNEPRVLFASTHQMPLYPGSGSAHETGAHGNIINVPLPPGAGGAAFRRAMEGQILPALEDFAPELVLVSAGFDAHVADPLAQLNFTAEDFAWATEQICALARRHCGGRVVSTLEGGYDLEALAACTAAHVKVLMEQGG</sequence>
<dbReference type="InterPro" id="IPR000286">
    <property type="entry name" value="HDACs"/>
</dbReference>
<reference evidence="4" key="1">
    <citation type="journal article" date="2019" name="Int. J. Syst. Evol. Microbiol.">
        <title>The Global Catalogue of Microorganisms (GCM) 10K type strain sequencing project: providing services to taxonomists for standard genome sequencing and annotation.</title>
        <authorList>
            <consortium name="The Broad Institute Genomics Platform"/>
            <consortium name="The Broad Institute Genome Sequencing Center for Infectious Disease"/>
            <person name="Wu L."/>
            <person name="Ma J."/>
        </authorList>
    </citation>
    <scope>NUCLEOTIDE SEQUENCE [LARGE SCALE GENOMIC DNA]</scope>
    <source>
        <strain evidence="4">CCUG 60524</strain>
    </source>
</reference>
<evidence type="ECO:0000256" key="1">
    <source>
        <dbReference type="ARBA" id="ARBA00005947"/>
    </source>
</evidence>
<comment type="similarity">
    <text evidence="1">Belongs to the histone deacetylase family.</text>
</comment>
<dbReference type="PANTHER" id="PTHR10625:SF10">
    <property type="entry name" value="HISTONE DEACETYLASE HDAC1"/>
    <property type="match status" value="1"/>
</dbReference>
<evidence type="ECO:0000259" key="2">
    <source>
        <dbReference type="Pfam" id="PF00850"/>
    </source>
</evidence>